<feature type="domain" description="AB hydrolase-1" evidence="1">
    <location>
        <begin position="20"/>
        <end position="131"/>
    </location>
</feature>
<dbReference type="Gene3D" id="3.40.50.1820">
    <property type="entry name" value="alpha/beta hydrolase"/>
    <property type="match status" value="1"/>
</dbReference>
<dbReference type="InterPro" id="IPR029058">
    <property type="entry name" value="AB_hydrolase_fold"/>
</dbReference>
<dbReference type="GO" id="GO:0046464">
    <property type="term" value="P:acylglycerol catabolic process"/>
    <property type="evidence" value="ECO:0007669"/>
    <property type="project" value="TreeGrafter"/>
</dbReference>
<dbReference type="EMBL" id="WJBD01000020">
    <property type="protein sequence ID" value="MBC3889558.1"/>
    <property type="molecule type" value="Genomic_DNA"/>
</dbReference>
<keyword evidence="3" id="KW-1185">Reference proteome</keyword>
<keyword evidence="2" id="KW-0378">Hydrolase</keyword>
<dbReference type="OrthoDB" id="1817159at2"/>
<dbReference type="Pfam" id="PF00561">
    <property type="entry name" value="Abhydrolase_1"/>
    <property type="match status" value="1"/>
</dbReference>
<dbReference type="Proteomes" id="UP000616595">
    <property type="component" value="Unassembled WGS sequence"/>
</dbReference>
<proteinExistence type="predicted"/>
<name>A0A923I420_9FIRM</name>
<accession>A0A923I420</accession>
<organism evidence="2 3">
    <name type="scientific">Acetobacterium paludosum</name>
    <dbReference type="NCBI Taxonomy" id="52693"/>
    <lineage>
        <taxon>Bacteria</taxon>
        <taxon>Bacillati</taxon>
        <taxon>Bacillota</taxon>
        <taxon>Clostridia</taxon>
        <taxon>Eubacteriales</taxon>
        <taxon>Eubacteriaceae</taxon>
        <taxon>Acetobacterium</taxon>
    </lineage>
</organism>
<dbReference type="PANTHER" id="PTHR43798:SF33">
    <property type="entry name" value="HYDROLASE, PUTATIVE (AFU_ORTHOLOGUE AFUA_2G14860)-RELATED"/>
    <property type="match status" value="1"/>
</dbReference>
<comment type="caution">
    <text evidence="2">The sequence shown here is derived from an EMBL/GenBank/DDBJ whole genome shotgun (WGS) entry which is preliminary data.</text>
</comment>
<gene>
    <name evidence="2" type="ORF">GH810_14690</name>
</gene>
<protein>
    <submittedName>
        <fullName evidence="2">Alpha/beta hydrolase</fullName>
    </submittedName>
</protein>
<evidence type="ECO:0000259" key="1">
    <source>
        <dbReference type="Pfam" id="PF00561"/>
    </source>
</evidence>
<dbReference type="PANTHER" id="PTHR43798">
    <property type="entry name" value="MONOACYLGLYCEROL LIPASE"/>
    <property type="match status" value="1"/>
</dbReference>
<evidence type="ECO:0000313" key="3">
    <source>
        <dbReference type="Proteomes" id="UP000616595"/>
    </source>
</evidence>
<dbReference type="SUPFAM" id="SSF53474">
    <property type="entry name" value="alpha/beta-Hydrolases"/>
    <property type="match status" value="1"/>
</dbReference>
<reference evidence="2" key="2">
    <citation type="submission" date="2020-10" db="EMBL/GenBank/DDBJ databases">
        <title>Comparative genomics of the Acetobacterium genus.</title>
        <authorList>
            <person name="Marshall C."/>
            <person name="May H."/>
            <person name="Norman S."/>
        </authorList>
    </citation>
    <scope>NUCLEOTIDE SEQUENCE</scope>
    <source>
        <strain evidence="2">DER-2019</strain>
    </source>
</reference>
<dbReference type="GO" id="GO:0016020">
    <property type="term" value="C:membrane"/>
    <property type="evidence" value="ECO:0007669"/>
    <property type="project" value="TreeGrafter"/>
</dbReference>
<dbReference type="AlphaFoldDB" id="A0A923I420"/>
<dbReference type="InterPro" id="IPR000073">
    <property type="entry name" value="AB_hydrolase_1"/>
</dbReference>
<reference evidence="2" key="1">
    <citation type="submission" date="2019-10" db="EMBL/GenBank/DDBJ databases">
        <authorList>
            <person name="Ross D.E."/>
            <person name="Gulliver D."/>
        </authorList>
    </citation>
    <scope>NUCLEOTIDE SEQUENCE</scope>
    <source>
        <strain evidence="2">DER-2019</strain>
    </source>
</reference>
<dbReference type="GO" id="GO:0047372">
    <property type="term" value="F:monoacylglycerol lipase activity"/>
    <property type="evidence" value="ECO:0007669"/>
    <property type="project" value="TreeGrafter"/>
</dbReference>
<sequence>MVTVSGRQMHVYTQGEGENTIVLTPGLGTTAPVLDFQPLIDELAKTNKVVVVEPFGYGWSDLTDNERTVENITEELRTALSVAGINGPYVLMPHSISGIYAMYYANTYPEEVKAIIGIDCTLPEMSAYFGESIPSMPSYLSALVPTGIARLLVLMMPNGFLPIDPTHIYSDENLKTTKVLSAWQAYNKNVVAEGNEIEKNIEKTSTMKFVKDLPVLIFAKEGTTPREDGKTTQSFYEMALAGLDNSQIVILEGHHYLHWTNYETMSNDVSQFLNSIKTNSSK</sequence>
<dbReference type="InterPro" id="IPR050266">
    <property type="entry name" value="AB_hydrolase_sf"/>
</dbReference>
<evidence type="ECO:0000313" key="2">
    <source>
        <dbReference type="EMBL" id="MBC3889558.1"/>
    </source>
</evidence>